<dbReference type="GO" id="GO:0005524">
    <property type="term" value="F:ATP binding"/>
    <property type="evidence" value="ECO:0007669"/>
    <property type="project" value="UniProtKB-KW"/>
</dbReference>
<comment type="catalytic activity">
    <reaction evidence="1">
        <text>ATP + protein L-histidine = ADP + protein N-phospho-L-histidine.</text>
        <dbReference type="EC" id="2.7.13.3"/>
    </reaction>
</comment>
<organism evidence="17 18">
    <name type="scientific">Clostridium cellulovorans (strain ATCC 35296 / DSM 3052 / OCM 3 / 743B)</name>
    <dbReference type="NCBI Taxonomy" id="573061"/>
    <lineage>
        <taxon>Bacteria</taxon>
        <taxon>Bacillati</taxon>
        <taxon>Bacillota</taxon>
        <taxon>Clostridia</taxon>
        <taxon>Eubacteriales</taxon>
        <taxon>Clostridiaceae</taxon>
        <taxon>Clostridium</taxon>
    </lineage>
</organism>
<evidence type="ECO:0000313" key="17">
    <source>
        <dbReference type="EMBL" id="ADL51597.1"/>
    </source>
</evidence>
<dbReference type="Gene3D" id="6.10.340.10">
    <property type="match status" value="1"/>
</dbReference>
<keyword evidence="13" id="KW-1133">Transmembrane helix</keyword>
<keyword evidence="7" id="KW-0808">Transferase</keyword>
<feature type="domain" description="HAMP" evidence="16">
    <location>
        <begin position="179"/>
        <end position="231"/>
    </location>
</feature>
<dbReference type="EC" id="2.7.13.3" evidence="4"/>
<dbReference type="Gene3D" id="3.30.450.20">
    <property type="entry name" value="PAS domain"/>
    <property type="match status" value="1"/>
</dbReference>
<dbReference type="FunFam" id="3.30.565.10:FF:000023">
    <property type="entry name" value="PAS domain-containing sensor histidine kinase"/>
    <property type="match status" value="1"/>
</dbReference>
<evidence type="ECO:0000259" key="16">
    <source>
        <dbReference type="PROSITE" id="PS50885"/>
    </source>
</evidence>
<feature type="domain" description="Histidine kinase" evidence="14">
    <location>
        <begin position="354"/>
        <end position="568"/>
    </location>
</feature>
<dbReference type="InterPro" id="IPR036097">
    <property type="entry name" value="HisK_dim/P_sf"/>
</dbReference>
<dbReference type="Proteomes" id="UP000002730">
    <property type="component" value="Chromosome"/>
</dbReference>
<proteinExistence type="predicted"/>
<keyword evidence="9 17" id="KW-0418">Kinase</keyword>
<keyword evidence="5" id="KW-1003">Cell membrane</keyword>
<dbReference type="InterPro" id="IPR003594">
    <property type="entry name" value="HATPase_dom"/>
</dbReference>
<evidence type="ECO:0000256" key="8">
    <source>
        <dbReference type="ARBA" id="ARBA00022741"/>
    </source>
</evidence>
<dbReference type="SMART" id="SM00387">
    <property type="entry name" value="HATPase_c"/>
    <property type="match status" value="1"/>
</dbReference>
<evidence type="ECO:0000256" key="4">
    <source>
        <dbReference type="ARBA" id="ARBA00012438"/>
    </source>
</evidence>
<evidence type="ECO:0000256" key="6">
    <source>
        <dbReference type="ARBA" id="ARBA00022553"/>
    </source>
</evidence>
<protein>
    <recommendedName>
        <fullName evidence="4">histidine kinase</fullName>
        <ecNumber evidence="4">2.7.13.3</ecNumber>
    </recommendedName>
</protein>
<accession>D9SL81</accession>
<keyword evidence="18" id="KW-1185">Reference proteome</keyword>
<gene>
    <name evidence="17" type="ordered locus">Clocel_1853</name>
</gene>
<keyword evidence="8" id="KW-0547">Nucleotide-binding</keyword>
<dbReference type="InterPro" id="IPR000014">
    <property type="entry name" value="PAS"/>
</dbReference>
<dbReference type="HOGENOM" id="CLU_000445_89_2_9"/>
<comment type="subcellular location">
    <subcellularLocation>
        <location evidence="2">Cell membrane</location>
    </subcellularLocation>
    <subcellularLocation>
        <location evidence="3">Membrane raft</location>
        <topology evidence="3">Multi-pass membrane protein</topology>
    </subcellularLocation>
</comment>
<dbReference type="PROSITE" id="PS50112">
    <property type="entry name" value="PAS"/>
    <property type="match status" value="1"/>
</dbReference>
<dbReference type="Pfam" id="PF13188">
    <property type="entry name" value="PAS_8"/>
    <property type="match status" value="1"/>
</dbReference>
<evidence type="ECO:0000256" key="1">
    <source>
        <dbReference type="ARBA" id="ARBA00000085"/>
    </source>
</evidence>
<evidence type="ECO:0000256" key="5">
    <source>
        <dbReference type="ARBA" id="ARBA00022475"/>
    </source>
</evidence>
<dbReference type="AlphaFoldDB" id="D9SL81"/>
<dbReference type="InterPro" id="IPR003661">
    <property type="entry name" value="HisK_dim/P_dom"/>
</dbReference>
<dbReference type="FunFam" id="1.10.287.130:FF:000001">
    <property type="entry name" value="Two-component sensor histidine kinase"/>
    <property type="match status" value="1"/>
</dbReference>
<feature type="transmembrane region" description="Helical" evidence="13">
    <location>
        <begin position="6"/>
        <end position="27"/>
    </location>
</feature>
<dbReference type="CDD" id="cd06225">
    <property type="entry name" value="HAMP"/>
    <property type="match status" value="1"/>
</dbReference>
<dbReference type="Gene3D" id="3.30.565.10">
    <property type="entry name" value="Histidine kinase-like ATPase, C-terminal domain"/>
    <property type="match status" value="1"/>
</dbReference>
<dbReference type="RefSeq" id="WP_010077188.1">
    <property type="nucleotide sequence ID" value="NC_014393.1"/>
</dbReference>
<keyword evidence="6" id="KW-0597">Phosphoprotein</keyword>
<keyword evidence="12 13" id="KW-0472">Membrane</keyword>
<dbReference type="GO" id="GO:0004721">
    <property type="term" value="F:phosphoprotein phosphatase activity"/>
    <property type="evidence" value="ECO:0007669"/>
    <property type="project" value="TreeGrafter"/>
</dbReference>
<dbReference type="STRING" id="573061.Clocel_1853"/>
<dbReference type="Pfam" id="PF00672">
    <property type="entry name" value="HAMP"/>
    <property type="match status" value="1"/>
</dbReference>
<dbReference type="OrthoDB" id="9813151at2"/>
<dbReference type="InterPro" id="IPR004358">
    <property type="entry name" value="Sig_transdc_His_kin-like_C"/>
</dbReference>
<keyword evidence="13" id="KW-0812">Transmembrane</keyword>
<evidence type="ECO:0000256" key="10">
    <source>
        <dbReference type="ARBA" id="ARBA00022840"/>
    </source>
</evidence>
<evidence type="ECO:0000256" key="2">
    <source>
        <dbReference type="ARBA" id="ARBA00004236"/>
    </source>
</evidence>
<dbReference type="PROSITE" id="PS50885">
    <property type="entry name" value="HAMP"/>
    <property type="match status" value="1"/>
</dbReference>
<dbReference type="EMBL" id="CP002160">
    <property type="protein sequence ID" value="ADL51597.1"/>
    <property type="molecule type" value="Genomic_DNA"/>
</dbReference>
<dbReference type="CDD" id="cd00082">
    <property type="entry name" value="HisKA"/>
    <property type="match status" value="1"/>
</dbReference>
<evidence type="ECO:0000256" key="12">
    <source>
        <dbReference type="ARBA" id="ARBA00023136"/>
    </source>
</evidence>
<feature type="transmembrane region" description="Helical" evidence="13">
    <location>
        <begin position="155"/>
        <end position="173"/>
    </location>
</feature>
<evidence type="ECO:0000259" key="14">
    <source>
        <dbReference type="PROSITE" id="PS50109"/>
    </source>
</evidence>
<dbReference type="PROSITE" id="PS50109">
    <property type="entry name" value="HIS_KIN"/>
    <property type="match status" value="1"/>
</dbReference>
<dbReference type="eggNOG" id="COG5002">
    <property type="taxonomic scope" value="Bacteria"/>
</dbReference>
<dbReference type="PRINTS" id="PR00344">
    <property type="entry name" value="BCTRLSENSOR"/>
</dbReference>
<keyword evidence="11" id="KW-0902">Two-component regulatory system</keyword>
<dbReference type="SUPFAM" id="SSF158472">
    <property type="entry name" value="HAMP domain-like"/>
    <property type="match status" value="1"/>
</dbReference>
<dbReference type="GO" id="GO:0005886">
    <property type="term" value="C:plasma membrane"/>
    <property type="evidence" value="ECO:0007669"/>
    <property type="project" value="UniProtKB-SubCell"/>
</dbReference>
<evidence type="ECO:0000256" key="7">
    <source>
        <dbReference type="ARBA" id="ARBA00022679"/>
    </source>
</evidence>
<dbReference type="CDD" id="cd00075">
    <property type="entry name" value="HATPase"/>
    <property type="match status" value="1"/>
</dbReference>
<evidence type="ECO:0000259" key="15">
    <source>
        <dbReference type="PROSITE" id="PS50112"/>
    </source>
</evidence>
<dbReference type="InterPro" id="IPR005467">
    <property type="entry name" value="His_kinase_dom"/>
</dbReference>
<dbReference type="Pfam" id="PF02518">
    <property type="entry name" value="HATPase_c"/>
    <property type="match status" value="1"/>
</dbReference>
<dbReference type="GO" id="GO:0000155">
    <property type="term" value="F:phosphorelay sensor kinase activity"/>
    <property type="evidence" value="ECO:0007669"/>
    <property type="project" value="InterPro"/>
</dbReference>
<sequence length="568" mass="65024">MKKKLITYFILCLTIITLISGILFYIIGNMQERNRTKDNLQKDNAMLIQLYKQKNLSIDELIELLSNVSIDLGRYTLISPEGVVAYDSESLAAEKVNHNDRIEVIEAREDGEGYSTRYSETLKENMMYYATKLDNGYILRTSMHMEGAFEIEKNYLKYYVIVLSLLSVVTIYISTSLANRLVMPIKELQMTASKISRGDLESRVKIYSQDEVGDLGRVFNIMTSKMEAAINKLTEEQNTLQAILESMESGVIAIDDEDRVILTNLYVEKIFGIKTNVLGEKIINLVRDIEIEKIIKANNNVPKEIEIRHPQPRSLRIKTAYIRKGYEIIGRVAVVQDITDIKKLENLRYQFMANVSHELKTPLTSIKGFAETLRYVKEDDKKEKFLNIINEEANRLTSLINDILTLSDIETHKDKLYEDIEVNAIIKDVFLLLKPIADEKEIQLTYDISDTTVIVSGEQNKFKQMLINLIDNAIKYSDRNGFVKVQCFLKEDYVVITVEDNGIGIENICLNRIFERFYRVDEARSRARGGTGLGLAIVKHIILEFKGTIDVESEIGKGTKFIVKVPKA</sequence>
<dbReference type="GO" id="GO:0016036">
    <property type="term" value="P:cellular response to phosphate starvation"/>
    <property type="evidence" value="ECO:0007669"/>
    <property type="project" value="TreeGrafter"/>
</dbReference>
<feature type="domain" description="PAS" evidence="15">
    <location>
        <begin position="236"/>
        <end position="273"/>
    </location>
</feature>
<dbReference type="Gene3D" id="1.10.287.130">
    <property type="match status" value="1"/>
</dbReference>
<dbReference type="NCBIfam" id="TIGR00229">
    <property type="entry name" value="sensory_box"/>
    <property type="match status" value="1"/>
</dbReference>
<evidence type="ECO:0000256" key="13">
    <source>
        <dbReference type="SAM" id="Phobius"/>
    </source>
</evidence>
<dbReference type="InterPro" id="IPR050351">
    <property type="entry name" value="BphY/WalK/GraS-like"/>
</dbReference>
<dbReference type="PANTHER" id="PTHR45453">
    <property type="entry name" value="PHOSPHATE REGULON SENSOR PROTEIN PHOR"/>
    <property type="match status" value="1"/>
</dbReference>
<reference evidence="17 18" key="1">
    <citation type="submission" date="2010-08" db="EMBL/GenBank/DDBJ databases">
        <title>Complete sequence of Clostridium cellulovorans 743B.</title>
        <authorList>
            <consortium name="US DOE Joint Genome Institute"/>
            <person name="Lucas S."/>
            <person name="Copeland A."/>
            <person name="Lapidus A."/>
            <person name="Cheng J.-F."/>
            <person name="Bruce D."/>
            <person name="Goodwin L."/>
            <person name="Pitluck S."/>
            <person name="Chertkov O."/>
            <person name="Detter J.C."/>
            <person name="Han C."/>
            <person name="Tapia R."/>
            <person name="Land M."/>
            <person name="Hauser L."/>
            <person name="Chang Y.-J."/>
            <person name="Jeffries C."/>
            <person name="Kyrpides N."/>
            <person name="Ivanova N."/>
            <person name="Mikhailova N."/>
            <person name="Hemme C.L."/>
            <person name="Woyke T."/>
        </authorList>
    </citation>
    <scope>NUCLEOTIDE SEQUENCE [LARGE SCALE GENOMIC DNA]</scope>
    <source>
        <strain evidence="18">ATCC 35296 / DSM 3052 / OCM 3 / 743B</strain>
    </source>
</reference>
<dbReference type="InterPro" id="IPR036890">
    <property type="entry name" value="HATPase_C_sf"/>
</dbReference>
<dbReference type="KEGG" id="ccb:Clocel_1853"/>
<evidence type="ECO:0000256" key="3">
    <source>
        <dbReference type="ARBA" id="ARBA00004314"/>
    </source>
</evidence>
<dbReference type="InterPro" id="IPR003660">
    <property type="entry name" value="HAMP_dom"/>
</dbReference>
<dbReference type="Pfam" id="PF00512">
    <property type="entry name" value="HisKA"/>
    <property type="match status" value="1"/>
</dbReference>
<dbReference type="InterPro" id="IPR035965">
    <property type="entry name" value="PAS-like_dom_sf"/>
</dbReference>
<dbReference type="SUPFAM" id="SSF47384">
    <property type="entry name" value="Homodimeric domain of signal transducing histidine kinase"/>
    <property type="match status" value="1"/>
</dbReference>
<evidence type="ECO:0000256" key="11">
    <source>
        <dbReference type="ARBA" id="ARBA00023012"/>
    </source>
</evidence>
<keyword evidence="10" id="KW-0067">ATP-binding</keyword>
<evidence type="ECO:0000313" key="18">
    <source>
        <dbReference type="Proteomes" id="UP000002730"/>
    </source>
</evidence>
<dbReference type="SUPFAM" id="SSF55785">
    <property type="entry name" value="PYP-like sensor domain (PAS domain)"/>
    <property type="match status" value="1"/>
</dbReference>
<dbReference type="PANTHER" id="PTHR45453:SF1">
    <property type="entry name" value="PHOSPHATE REGULON SENSOR PROTEIN PHOR"/>
    <property type="match status" value="1"/>
</dbReference>
<dbReference type="SMART" id="SM00388">
    <property type="entry name" value="HisKA"/>
    <property type="match status" value="1"/>
</dbReference>
<dbReference type="GO" id="GO:0045121">
    <property type="term" value="C:membrane raft"/>
    <property type="evidence" value="ECO:0007669"/>
    <property type="project" value="UniProtKB-SubCell"/>
</dbReference>
<evidence type="ECO:0000256" key="9">
    <source>
        <dbReference type="ARBA" id="ARBA00022777"/>
    </source>
</evidence>
<dbReference type="SUPFAM" id="SSF55874">
    <property type="entry name" value="ATPase domain of HSP90 chaperone/DNA topoisomerase II/histidine kinase"/>
    <property type="match status" value="1"/>
</dbReference>
<name>D9SL81_CLOC7</name>
<dbReference type="SMART" id="SM00304">
    <property type="entry name" value="HAMP"/>
    <property type="match status" value="1"/>
</dbReference>